<accession>A0A8X6QRZ5</accession>
<organism evidence="1 2">
    <name type="scientific">Nephila pilipes</name>
    <name type="common">Giant wood spider</name>
    <name type="synonym">Nephila maculata</name>
    <dbReference type="NCBI Taxonomy" id="299642"/>
    <lineage>
        <taxon>Eukaryota</taxon>
        <taxon>Metazoa</taxon>
        <taxon>Ecdysozoa</taxon>
        <taxon>Arthropoda</taxon>
        <taxon>Chelicerata</taxon>
        <taxon>Arachnida</taxon>
        <taxon>Araneae</taxon>
        <taxon>Araneomorphae</taxon>
        <taxon>Entelegynae</taxon>
        <taxon>Araneoidea</taxon>
        <taxon>Nephilidae</taxon>
        <taxon>Nephila</taxon>
    </lineage>
</organism>
<keyword evidence="2" id="KW-1185">Reference proteome</keyword>
<proteinExistence type="predicted"/>
<comment type="caution">
    <text evidence="1">The sequence shown here is derived from an EMBL/GenBank/DDBJ whole genome shotgun (WGS) entry which is preliminary data.</text>
</comment>
<gene>
    <name evidence="1" type="ORF">NPIL_388031</name>
</gene>
<evidence type="ECO:0000313" key="1">
    <source>
        <dbReference type="EMBL" id="GFU41357.1"/>
    </source>
</evidence>
<protein>
    <submittedName>
        <fullName evidence="1">Uncharacterized protein</fullName>
    </submittedName>
</protein>
<dbReference type="AlphaFoldDB" id="A0A8X6QRZ5"/>
<dbReference type="EMBL" id="BMAW01035830">
    <property type="protein sequence ID" value="GFU41357.1"/>
    <property type="molecule type" value="Genomic_DNA"/>
</dbReference>
<sequence length="105" mass="11904">MSTTIYTVYKSHRKLLERKELGSIFRIKRISIAVGDECQTHHMDPFATQILQGHILCYYIQDHGYSILVLAQPTRISRRSGHSVIDFCLAEGLNSITIASISELP</sequence>
<dbReference type="Proteomes" id="UP000887013">
    <property type="component" value="Unassembled WGS sequence"/>
</dbReference>
<name>A0A8X6QRZ5_NEPPI</name>
<reference evidence="1" key="1">
    <citation type="submission" date="2020-08" db="EMBL/GenBank/DDBJ databases">
        <title>Multicomponent nature underlies the extraordinary mechanical properties of spider dragline silk.</title>
        <authorList>
            <person name="Kono N."/>
            <person name="Nakamura H."/>
            <person name="Mori M."/>
            <person name="Yoshida Y."/>
            <person name="Ohtoshi R."/>
            <person name="Malay A.D."/>
            <person name="Moran D.A.P."/>
            <person name="Tomita M."/>
            <person name="Numata K."/>
            <person name="Arakawa K."/>
        </authorList>
    </citation>
    <scope>NUCLEOTIDE SEQUENCE</scope>
</reference>
<evidence type="ECO:0000313" key="2">
    <source>
        <dbReference type="Proteomes" id="UP000887013"/>
    </source>
</evidence>